<feature type="transmembrane region" description="Helical" evidence="1">
    <location>
        <begin position="338"/>
        <end position="356"/>
    </location>
</feature>
<dbReference type="PANTHER" id="PTHR43751:SF3">
    <property type="entry name" value="SULFATASE N-TERMINAL DOMAIN-CONTAINING PROTEIN"/>
    <property type="match status" value="1"/>
</dbReference>
<evidence type="ECO:0000259" key="2">
    <source>
        <dbReference type="Pfam" id="PF00884"/>
    </source>
</evidence>
<dbReference type="SUPFAM" id="SSF53649">
    <property type="entry name" value="Alkaline phosphatase-like"/>
    <property type="match status" value="1"/>
</dbReference>
<keyword evidence="1" id="KW-0812">Transmembrane</keyword>
<sequence length="823" mass="94240">MFLYRNLINTLYSCEIYYLESPKVDSVVFTSLHMKFRQLFLFLLAFSFQVGLLAQTRPSCLASKKIIYHSSKAAEVYLVWGINYWQTPSSLLLPKNSIIKNKFAYTPLVRSGNNYTVSITIPCDTRLDYYFWISKDNKGNTVDGWDTNNNNNYYTVNGNNENIDISDTNLKFYNKPFSIIEKGKLFLFFSFFAFLIAAAWYRKTRNVKAYNFLPGLFLTALVFIVLSRFEISGYSKLSFPISIGTLFPDLVWLALVLIFTALLQYIFRNRKSFSISIVIGYGIILLISIGISLLNIEVVRQLGTPFSYKWLYYSDFLKGNDAQVGAAKTLTPWYIKNLLALLSSFVLLGFAVSILFSQFRQFKSGRIAFYCILFLTVIASYGLYLNLHFPSSKIQNPVFAFVSSMVDPPGKNKLSKMPIPDSVKSYFTPAQAPISNTIYDSLHPIENVIVFVSESTPSRYISLYDSLYNCTPGLKKWQSISRMYSNMYAHIPSTPNSMLSILSGIYPMIDYRSALLEKVQLPSPSLPQLLRSKDWKTSLFFSSDLDYAGMRKYATAQNFTTVEDNRSIPCKQTYTVTHSNIDGLDDSCIVTRYLDWLRNSQGQKTFSLLWTNQTHNPYYTVTNVHYSSDETLNRYLNALHHTDKVFDQLLTSLSKAGTLNKTLVIFIADHGEAFNTHDQKLHASKVYEENVHIPCILYNPLLFNGKSNNDIYGLVDIAPTVAQVLGMNIPSHWQGNSLLTNKNKSSRTFFISPYTDLLMGTRHGKWKYIYNVDTEEEELFDLDTDPAELNNRKNEFSQIALQEKQMLGGWLQYVDGNYKAWSK</sequence>
<dbReference type="InterPro" id="IPR017850">
    <property type="entry name" value="Alkaline_phosphatase_core_sf"/>
</dbReference>
<keyword evidence="4" id="KW-1185">Reference proteome</keyword>
<dbReference type="PANTHER" id="PTHR43751">
    <property type="entry name" value="SULFATASE"/>
    <property type="match status" value="1"/>
</dbReference>
<keyword evidence="1" id="KW-0472">Membrane</keyword>
<feature type="transmembrane region" description="Helical" evidence="1">
    <location>
        <begin position="185"/>
        <end position="202"/>
    </location>
</feature>
<feature type="transmembrane region" description="Helical" evidence="1">
    <location>
        <begin position="368"/>
        <end position="387"/>
    </location>
</feature>
<dbReference type="Proteomes" id="UP000184048">
    <property type="component" value="Unassembled WGS sequence"/>
</dbReference>
<dbReference type="Gene3D" id="3.30.1120.10">
    <property type="match status" value="1"/>
</dbReference>
<organism evidence="3 4">
    <name type="scientific">Flavisolibacter ginsengisoli DSM 18119</name>
    <dbReference type="NCBI Taxonomy" id="1121884"/>
    <lineage>
        <taxon>Bacteria</taxon>
        <taxon>Pseudomonadati</taxon>
        <taxon>Bacteroidota</taxon>
        <taxon>Chitinophagia</taxon>
        <taxon>Chitinophagales</taxon>
        <taxon>Chitinophagaceae</taxon>
        <taxon>Flavisolibacter</taxon>
    </lineage>
</organism>
<dbReference type="STRING" id="1121884.SAMN02745131_00027"/>
<dbReference type="Pfam" id="PF00884">
    <property type="entry name" value="Sulfatase"/>
    <property type="match status" value="1"/>
</dbReference>
<name>A0A1M4S9J9_9BACT</name>
<feature type="transmembrane region" description="Helical" evidence="1">
    <location>
        <begin position="241"/>
        <end position="263"/>
    </location>
</feature>
<dbReference type="InterPro" id="IPR000917">
    <property type="entry name" value="Sulfatase_N"/>
</dbReference>
<gene>
    <name evidence="3" type="ORF">SAMN02745131_00027</name>
</gene>
<reference evidence="3 4" key="1">
    <citation type="submission" date="2016-11" db="EMBL/GenBank/DDBJ databases">
        <authorList>
            <person name="Jaros S."/>
            <person name="Januszkiewicz K."/>
            <person name="Wedrychowicz H."/>
        </authorList>
    </citation>
    <scope>NUCLEOTIDE SEQUENCE [LARGE SCALE GENOMIC DNA]</scope>
    <source>
        <strain evidence="3 4">DSM 18119</strain>
    </source>
</reference>
<evidence type="ECO:0000256" key="1">
    <source>
        <dbReference type="SAM" id="Phobius"/>
    </source>
</evidence>
<feature type="transmembrane region" description="Helical" evidence="1">
    <location>
        <begin position="209"/>
        <end position="229"/>
    </location>
</feature>
<dbReference type="EMBL" id="FQUU01000001">
    <property type="protein sequence ID" value="SHE28903.1"/>
    <property type="molecule type" value="Genomic_DNA"/>
</dbReference>
<evidence type="ECO:0000313" key="3">
    <source>
        <dbReference type="EMBL" id="SHE28903.1"/>
    </source>
</evidence>
<proteinExistence type="predicted"/>
<evidence type="ECO:0000313" key="4">
    <source>
        <dbReference type="Proteomes" id="UP000184048"/>
    </source>
</evidence>
<dbReference type="AlphaFoldDB" id="A0A1M4S9J9"/>
<dbReference type="InterPro" id="IPR052701">
    <property type="entry name" value="GAG_Ulvan_Degrading_Sulfatases"/>
</dbReference>
<feature type="transmembrane region" description="Helical" evidence="1">
    <location>
        <begin position="275"/>
        <end position="296"/>
    </location>
</feature>
<keyword evidence="1" id="KW-1133">Transmembrane helix</keyword>
<dbReference type="Gene3D" id="3.40.720.10">
    <property type="entry name" value="Alkaline Phosphatase, subunit A"/>
    <property type="match status" value="1"/>
</dbReference>
<feature type="domain" description="Sulfatase N-terminal" evidence="2">
    <location>
        <begin position="447"/>
        <end position="727"/>
    </location>
</feature>
<protein>
    <submittedName>
        <fullName evidence="3">Arylsulfatase A</fullName>
    </submittedName>
</protein>
<accession>A0A1M4S9J9</accession>